<feature type="region of interest" description="Disordered" evidence="1">
    <location>
        <begin position="557"/>
        <end position="687"/>
    </location>
</feature>
<evidence type="ECO:0000313" key="2">
    <source>
        <dbReference type="EMBL" id="SOQ59867.1"/>
    </source>
</evidence>
<feature type="compositionally biased region" description="Polar residues" evidence="1">
    <location>
        <begin position="1054"/>
        <end position="1075"/>
    </location>
</feature>
<feature type="compositionally biased region" description="Polar residues" evidence="1">
    <location>
        <begin position="1139"/>
        <end position="1148"/>
    </location>
</feature>
<feature type="compositionally biased region" description="Basic and acidic residues" evidence="1">
    <location>
        <begin position="273"/>
        <end position="285"/>
    </location>
</feature>
<accession>A0A2H1X3L3</accession>
<feature type="compositionally biased region" description="Polar residues" evidence="1">
    <location>
        <begin position="670"/>
        <end position="683"/>
    </location>
</feature>
<protein>
    <submittedName>
        <fullName evidence="2">SFRICE_036493</fullName>
    </submittedName>
</protein>
<reference evidence="2" key="1">
    <citation type="submission" date="2016-07" db="EMBL/GenBank/DDBJ databases">
        <authorList>
            <person name="Bretaudeau A."/>
        </authorList>
    </citation>
    <scope>NUCLEOTIDE SEQUENCE</scope>
    <source>
        <strain evidence="2">Rice</strain>
        <tissue evidence="2">Whole body</tissue>
    </source>
</reference>
<evidence type="ECO:0000256" key="1">
    <source>
        <dbReference type="SAM" id="MobiDB-lite"/>
    </source>
</evidence>
<feature type="compositionally biased region" description="Basic and acidic residues" evidence="1">
    <location>
        <begin position="640"/>
        <end position="669"/>
    </location>
</feature>
<feature type="compositionally biased region" description="Basic and acidic residues" evidence="1">
    <location>
        <begin position="146"/>
        <end position="158"/>
    </location>
</feature>
<name>A0A2H1X3L3_SPOFR</name>
<sequence length="1148" mass="127332">MPLFSEHIANMYYGSSSPYTGLPYSYSSSSVSPLGSSYSASYLNPGSSYSNHSSLGGYSRAPISSRWITSSGRNYSPMLTTITERGSASPVRIHSPRRIPISSRTYGTSNYTPRPININTADIDVSRDKYRHKAEPTNDPTPPKSEPQEVKEDSHIDNESSPFMPRVDGKPETGIDSSPGIERSTIKRGRTVVRLYTIKRNSPRKPNEEAAATEVKPDQDTEQEAKEETTTDEKDFMKWREKLSDDLTYKDKKEKKTLGAKLVEKFIVKDEKDSEIPRKLQKKDNSQSLPSTPVPKPTLVESASLDRRCSMELLAEQANLLDSLIRSENLSTATLDLSKVGVTESKNNLESNKRRRTDNLQNSLKTTKSDHSLHNTLNSFKDVRDSRNFPKRRSIKKSSSSSSIRRLDSITEFPKEQANIELPAIDESKLLMKKESAKPKPKLKTKITSSVEVIESPMSPLKFRVENVTVEEKPRTPKKEIVYSSEVEVIPQTSEINNTLSDVSKDKMNTKNVLESPEPDDGNFWNKIGKRETVYLAKRKQNLTEAKEKQLRSVFWFPEEEENEGNEETKDNNLSETVTIPNSDSTLIDPVQESTVETNETLSDNSKLLHEPKIESKETPTKIDSSVKNIGKSASLDDLEEKKIKKPSEKKTKSEKSKKLPKKDAKNELKSLQTILPKPQSTKTDIKMLKKSEDANLKSEIDTEEISTNAAQKSVDEEIKVEIKSLQLPVNESADQKHIDAKISTNTTPAVVTAKVETKIVEPDASKAELKAEKVSESESKVASENSSQTVDPNFCDTKTSDIKINVKVTQESSSKVTDTVSKDQISDKLPDQNKTKNKEPSTSTVPCTCTCTCSKNSEKEIKPTSSNKNLRALAKRSPETKSQDIKPVKSDVTKSDKTDDKLSEVNTTPPVNEETLTLSSSDASLTPANVPDTPIVLESRDIPKEEIEVRIQTEQKTGEENKAEIPKKDEQPETSAQGVVTLPVAPRRPVKEEKALRPLIATPRPLQKKAPQIIHSDSSDSSSEEESSDEDDEDESEDSEESGEFYECENNPDGRTSTGSNDSGFDSSAPASPATFSQIKKDCDVNCHRKCEKLTSNLCGVNQRLLVEALASRTASRRGGDAPGTSSSATPASTNNTDILEQQLGET</sequence>
<feature type="compositionally biased region" description="Low complexity" evidence="1">
    <location>
        <begin position="1126"/>
        <end position="1138"/>
    </location>
</feature>
<feature type="compositionally biased region" description="Basic and acidic residues" evidence="1">
    <location>
        <begin position="767"/>
        <end position="782"/>
    </location>
</feature>
<feature type="region of interest" description="Disordered" evidence="1">
    <location>
        <begin position="99"/>
        <end position="234"/>
    </location>
</feature>
<dbReference type="EMBL" id="ODYU01013174">
    <property type="protein sequence ID" value="SOQ59867.1"/>
    <property type="molecule type" value="Genomic_DNA"/>
</dbReference>
<dbReference type="AlphaFoldDB" id="A0A2H1X3L3"/>
<feature type="compositionally biased region" description="Polar residues" evidence="1">
    <location>
        <begin position="574"/>
        <end position="606"/>
    </location>
</feature>
<feature type="compositionally biased region" description="Basic and acidic residues" evidence="1">
    <location>
        <begin position="821"/>
        <end position="840"/>
    </location>
</feature>
<feature type="compositionally biased region" description="Low complexity" evidence="1">
    <location>
        <begin position="916"/>
        <end position="927"/>
    </location>
</feature>
<feature type="compositionally biased region" description="Basic and acidic residues" evidence="1">
    <location>
        <begin position="215"/>
        <end position="234"/>
    </location>
</feature>
<feature type="region of interest" description="Disordered" evidence="1">
    <location>
        <begin position="1113"/>
        <end position="1148"/>
    </location>
</feature>
<feature type="compositionally biased region" description="Acidic residues" evidence="1">
    <location>
        <begin position="1023"/>
        <end position="1048"/>
    </location>
</feature>
<feature type="compositionally biased region" description="Basic and acidic residues" evidence="1">
    <location>
        <begin position="939"/>
        <end position="972"/>
    </location>
</feature>
<feature type="region of interest" description="Disordered" evidence="1">
    <location>
        <begin position="767"/>
        <end position="797"/>
    </location>
</feature>
<feature type="compositionally biased region" description="Basic and acidic residues" evidence="1">
    <location>
        <begin position="877"/>
        <end position="904"/>
    </location>
</feature>
<organism evidence="2">
    <name type="scientific">Spodoptera frugiperda</name>
    <name type="common">Fall armyworm</name>
    <dbReference type="NCBI Taxonomy" id="7108"/>
    <lineage>
        <taxon>Eukaryota</taxon>
        <taxon>Metazoa</taxon>
        <taxon>Ecdysozoa</taxon>
        <taxon>Arthropoda</taxon>
        <taxon>Hexapoda</taxon>
        <taxon>Insecta</taxon>
        <taxon>Pterygota</taxon>
        <taxon>Neoptera</taxon>
        <taxon>Endopterygota</taxon>
        <taxon>Lepidoptera</taxon>
        <taxon>Glossata</taxon>
        <taxon>Ditrysia</taxon>
        <taxon>Noctuoidea</taxon>
        <taxon>Noctuidae</taxon>
        <taxon>Amphipyrinae</taxon>
        <taxon>Spodoptera</taxon>
    </lineage>
</organism>
<feature type="compositionally biased region" description="Polar residues" evidence="1">
    <location>
        <begin position="809"/>
        <end position="820"/>
    </location>
</feature>
<feature type="region of interest" description="Disordered" evidence="1">
    <location>
        <begin position="273"/>
        <end position="300"/>
    </location>
</feature>
<feature type="region of interest" description="Disordered" evidence="1">
    <location>
        <begin position="809"/>
        <end position="1075"/>
    </location>
</feature>
<feature type="region of interest" description="Disordered" evidence="1">
    <location>
        <begin position="346"/>
        <end position="401"/>
    </location>
</feature>
<feature type="compositionally biased region" description="Polar residues" evidence="1">
    <location>
        <begin position="102"/>
        <end position="120"/>
    </location>
</feature>
<feature type="compositionally biased region" description="Basic and acidic residues" evidence="1">
    <location>
        <begin position="124"/>
        <end position="136"/>
    </location>
</feature>
<gene>
    <name evidence="2" type="ORF">SFRICE_036493</name>
</gene>
<feature type="compositionally biased region" description="Basic and acidic residues" evidence="1">
    <location>
        <begin position="607"/>
        <end position="621"/>
    </location>
</feature>
<proteinExistence type="predicted"/>